<evidence type="ECO:0000256" key="1">
    <source>
        <dbReference type="ARBA" id="ARBA00012417"/>
    </source>
</evidence>
<dbReference type="SUPFAM" id="SSF48019">
    <property type="entry name" value="post-AAA+ oligomerization domain-like"/>
    <property type="match status" value="1"/>
</dbReference>
<evidence type="ECO:0000313" key="9">
    <source>
        <dbReference type="EMBL" id="OGK53564.1"/>
    </source>
</evidence>
<name>A0A1F7JD87_9BACT</name>
<evidence type="ECO:0000256" key="3">
    <source>
        <dbReference type="ARBA" id="ARBA00022695"/>
    </source>
</evidence>
<dbReference type="GO" id="GO:0009360">
    <property type="term" value="C:DNA polymerase III complex"/>
    <property type="evidence" value="ECO:0007669"/>
    <property type="project" value="TreeGrafter"/>
</dbReference>
<keyword evidence="5" id="KW-0239">DNA-directed DNA polymerase</keyword>
<dbReference type="AlphaFoldDB" id="A0A1F7JD87"/>
<organism evidence="9 10">
    <name type="scientific">Candidatus Roizmanbacteria bacterium RIFCSPLOWO2_01_FULL_45_11</name>
    <dbReference type="NCBI Taxonomy" id="1802070"/>
    <lineage>
        <taxon>Bacteria</taxon>
        <taxon>Candidatus Roizmaniibacteriota</taxon>
    </lineage>
</organism>
<accession>A0A1F7JD87</accession>
<evidence type="ECO:0000256" key="4">
    <source>
        <dbReference type="ARBA" id="ARBA00022705"/>
    </source>
</evidence>
<dbReference type="Pfam" id="PF21694">
    <property type="entry name" value="DNA_pol3_delta_C"/>
    <property type="match status" value="1"/>
</dbReference>
<feature type="domain" description="DNA polymerase III delta subunit-like C-terminal" evidence="8">
    <location>
        <begin position="121"/>
        <end position="232"/>
    </location>
</feature>
<evidence type="ECO:0000256" key="2">
    <source>
        <dbReference type="ARBA" id="ARBA00022679"/>
    </source>
</evidence>
<reference evidence="9 10" key="1">
    <citation type="journal article" date="2016" name="Nat. Commun.">
        <title>Thousands of microbial genomes shed light on interconnected biogeochemical processes in an aquifer system.</title>
        <authorList>
            <person name="Anantharaman K."/>
            <person name="Brown C.T."/>
            <person name="Hug L.A."/>
            <person name="Sharon I."/>
            <person name="Castelle C.J."/>
            <person name="Probst A.J."/>
            <person name="Thomas B.C."/>
            <person name="Singh A."/>
            <person name="Wilkins M.J."/>
            <person name="Karaoz U."/>
            <person name="Brodie E.L."/>
            <person name="Williams K.H."/>
            <person name="Hubbard S.S."/>
            <person name="Banfield J.F."/>
        </authorList>
    </citation>
    <scope>NUCLEOTIDE SEQUENCE [LARGE SCALE GENOMIC DNA]</scope>
</reference>
<comment type="catalytic activity">
    <reaction evidence="7">
        <text>DNA(n) + a 2'-deoxyribonucleoside 5'-triphosphate = DNA(n+1) + diphosphate</text>
        <dbReference type="Rhea" id="RHEA:22508"/>
        <dbReference type="Rhea" id="RHEA-COMP:17339"/>
        <dbReference type="Rhea" id="RHEA-COMP:17340"/>
        <dbReference type="ChEBI" id="CHEBI:33019"/>
        <dbReference type="ChEBI" id="CHEBI:61560"/>
        <dbReference type="ChEBI" id="CHEBI:173112"/>
        <dbReference type="EC" id="2.7.7.7"/>
    </reaction>
</comment>
<comment type="caution">
    <text evidence="9">The sequence shown here is derived from an EMBL/GenBank/DDBJ whole genome shotgun (WGS) entry which is preliminary data.</text>
</comment>
<proteinExistence type="inferred from homology"/>
<dbReference type="PANTHER" id="PTHR34388:SF1">
    <property type="entry name" value="DNA POLYMERASE III SUBUNIT DELTA"/>
    <property type="match status" value="1"/>
</dbReference>
<dbReference type="InterPro" id="IPR027417">
    <property type="entry name" value="P-loop_NTPase"/>
</dbReference>
<gene>
    <name evidence="9" type="ORF">A3B56_02560</name>
</gene>
<comment type="similarity">
    <text evidence="6">Belongs to the DNA polymerase HolA subunit family.</text>
</comment>
<dbReference type="EC" id="2.7.7.7" evidence="1"/>
<dbReference type="InterPro" id="IPR048466">
    <property type="entry name" value="DNA_pol3_delta-like_C"/>
</dbReference>
<sequence length="233" mass="26335">MITILHGDNQISSRDELVSIKQAARLRSDEIVEFSTTPTITDIVQALESPSMFASSRLVIMENFIGSLRPGANRDTIIDYLCKGAFDARLVLWEGKSVGRSIIKLKRQKHITVKEHALPSTIFSFVDSIMPGNTTMALKTFRTALETTVPEIIFSMIVRQFRILIALVTNATIPETARLAPWQKGKISRQVNSFTKEQLVRAYKELLLIDYQVKTGRTSVDLTTRIEQFMMNL</sequence>
<dbReference type="PANTHER" id="PTHR34388">
    <property type="entry name" value="DNA POLYMERASE III SUBUNIT DELTA"/>
    <property type="match status" value="1"/>
</dbReference>
<evidence type="ECO:0000256" key="7">
    <source>
        <dbReference type="ARBA" id="ARBA00049244"/>
    </source>
</evidence>
<evidence type="ECO:0000256" key="6">
    <source>
        <dbReference type="ARBA" id="ARBA00034754"/>
    </source>
</evidence>
<keyword evidence="2" id="KW-0808">Transferase</keyword>
<protein>
    <recommendedName>
        <fullName evidence="1">DNA-directed DNA polymerase</fullName>
        <ecNumber evidence="1">2.7.7.7</ecNumber>
    </recommendedName>
</protein>
<evidence type="ECO:0000256" key="5">
    <source>
        <dbReference type="ARBA" id="ARBA00022932"/>
    </source>
</evidence>
<keyword evidence="4" id="KW-0235">DNA replication</keyword>
<dbReference type="GO" id="GO:0003887">
    <property type="term" value="F:DNA-directed DNA polymerase activity"/>
    <property type="evidence" value="ECO:0007669"/>
    <property type="project" value="UniProtKB-KW"/>
</dbReference>
<dbReference type="EMBL" id="MGAU01000058">
    <property type="protein sequence ID" value="OGK53564.1"/>
    <property type="molecule type" value="Genomic_DNA"/>
</dbReference>
<evidence type="ECO:0000313" key="10">
    <source>
        <dbReference type="Proteomes" id="UP000178486"/>
    </source>
</evidence>
<dbReference type="Gene3D" id="1.20.272.10">
    <property type="match status" value="1"/>
</dbReference>
<dbReference type="GO" id="GO:0006261">
    <property type="term" value="P:DNA-templated DNA replication"/>
    <property type="evidence" value="ECO:0007669"/>
    <property type="project" value="TreeGrafter"/>
</dbReference>
<evidence type="ECO:0000259" key="8">
    <source>
        <dbReference type="Pfam" id="PF21694"/>
    </source>
</evidence>
<dbReference type="Proteomes" id="UP000178486">
    <property type="component" value="Unassembled WGS sequence"/>
</dbReference>
<dbReference type="GO" id="GO:0003677">
    <property type="term" value="F:DNA binding"/>
    <property type="evidence" value="ECO:0007669"/>
    <property type="project" value="InterPro"/>
</dbReference>
<dbReference type="Gene3D" id="3.40.50.300">
    <property type="entry name" value="P-loop containing nucleotide triphosphate hydrolases"/>
    <property type="match status" value="1"/>
</dbReference>
<dbReference type="InterPro" id="IPR008921">
    <property type="entry name" value="DNA_pol3_clamp-load_cplx_C"/>
</dbReference>
<keyword evidence="3" id="KW-0548">Nucleotidyltransferase</keyword>
<dbReference type="InterPro" id="IPR005790">
    <property type="entry name" value="DNA_polIII_delta"/>
</dbReference>